<keyword evidence="2" id="KW-1185">Reference proteome</keyword>
<dbReference type="GO" id="GO:0003676">
    <property type="term" value="F:nucleic acid binding"/>
    <property type="evidence" value="ECO:0007669"/>
    <property type="project" value="InterPro"/>
</dbReference>
<name>A0A5B6VN31_9ROSI</name>
<dbReference type="OrthoDB" id="2139127at2759"/>
<dbReference type="PANTHER" id="PTHR48475:SF1">
    <property type="entry name" value="RNASE H TYPE-1 DOMAIN-CONTAINING PROTEIN"/>
    <property type="match status" value="1"/>
</dbReference>
<proteinExistence type="predicted"/>
<sequence length="199" mass="23188">MLRLGLDHPKAKTIHIVPYDLAHLKNGSSKIHDGVDHIKWKNGLMAKLLSKFDIIHVNQKVVKRSAIVDFLVSRALDDYEPLNFDFSNEDLIKHPWKLNFNGTSNATSNRIRTVLVYPNGNHYPFTSKLDFDYRNNMAEYEACIMGICVTIECKIKVLEVYENSALTRASKLIDYRKLILELIKEFNDIRFWYLLQDEN</sequence>
<dbReference type="AlphaFoldDB" id="A0A5B6VN31"/>
<accession>A0A5B6VN31</accession>
<reference evidence="2" key="1">
    <citation type="journal article" date="2019" name="Plant Biotechnol. J.">
        <title>Genome sequencing of the Australian wild diploid species Gossypium australe highlights disease resistance and delayed gland morphogenesis.</title>
        <authorList>
            <person name="Cai Y."/>
            <person name="Cai X."/>
            <person name="Wang Q."/>
            <person name="Wang P."/>
            <person name="Zhang Y."/>
            <person name="Cai C."/>
            <person name="Xu Y."/>
            <person name="Wang K."/>
            <person name="Zhou Z."/>
            <person name="Wang C."/>
            <person name="Geng S."/>
            <person name="Li B."/>
            <person name="Dong Q."/>
            <person name="Hou Y."/>
            <person name="Wang H."/>
            <person name="Ai P."/>
            <person name="Liu Z."/>
            <person name="Yi F."/>
            <person name="Sun M."/>
            <person name="An G."/>
            <person name="Cheng J."/>
            <person name="Zhang Y."/>
            <person name="Shi Q."/>
            <person name="Xie Y."/>
            <person name="Shi X."/>
            <person name="Chang Y."/>
            <person name="Huang F."/>
            <person name="Chen Y."/>
            <person name="Hong S."/>
            <person name="Mi L."/>
            <person name="Sun Q."/>
            <person name="Zhang L."/>
            <person name="Zhou B."/>
            <person name="Peng R."/>
            <person name="Zhang X."/>
            <person name="Liu F."/>
        </authorList>
    </citation>
    <scope>NUCLEOTIDE SEQUENCE [LARGE SCALE GENOMIC DNA]</scope>
    <source>
        <strain evidence="2">cv. PA1801</strain>
    </source>
</reference>
<organism evidence="1 2">
    <name type="scientific">Gossypium australe</name>
    <dbReference type="NCBI Taxonomy" id="47621"/>
    <lineage>
        <taxon>Eukaryota</taxon>
        <taxon>Viridiplantae</taxon>
        <taxon>Streptophyta</taxon>
        <taxon>Embryophyta</taxon>
        <taxon>Tracheophyta</taxon>
        <taxon>Spermatophyta</taxon>
        <taxon>Magnoliopsida</taxon>
        <taxon>eudicotyledons</taxon>
        <taxon>Gunneridae</taxon>
        <taxon>Pentapetalae</taxon>
        <taxon>rosids</taxon>
        <taxon>malvids</taxon>
        <taxon>Malvales</taxon>
        <taxon>Malvaceae</taxon>
        <taxon>Malvoideae</taxon>
        <taxon>Gossypium</taxon>
    </lineage>
</organism>
<dbReference type="InterPro" id="IPR036397">
    <property type="entry name" value="RNaseH_sf"/>
</dbReference>
<comment type="caution">
    <text evidence="1">The sequence shown here is derived from an EMBL/GenBank/DDBJ whole genome shotgun (WGS) entry which is preliminary data.</text>
</comment>
<dbReference type="Gene3D" id="3.30.420.10">
    <property type="entry name" value="Ribonuclease H-like superfamily/Ribonuclease H"/>
    <property type="match status" value="1"/>
</dbReference>
<protein>
    <submittedName>
        <fullName evidence="1">Polygalacturonase-like</fullName>
    </submittedName>
</protein>
<dbReference type="SUPFAM" id="SSF53098">
    <property type="entry name" value="Ribonuclease H-like"/>
    <property type="match status" value="1"/>
</dbReference>
<evidence type="ECO:0000313" key="2">
    <source>
        <dbReference type="Proteomes" id="UP000325315"/>
    </source>
</evidence>
<gene>
    <name evidence="1" type="ORF">EPI10_016204</name>
</gene>
<evidence type="ECO:0000313" key="1">
    <source>
        <dbReference type="EMBL" id="KAA3470496.1"/>
    </source>
</evidence>
<dbReference type="Proteomes" id="UP000325315">
    <property type="component" value="Unassembled WGS sequence"/>
</dbReference>
<dbReference type="EMBL" id="SMMG02000006">
    <property type="protein sequence ID" value="KAA3470496.1"/>
    <property type="molecule type" value="Genomic_DNA"/>
</dbReference>
<dbReference type="PANTHER" id="PTHR48475">
    <property type="entry name" value="RIBONUCLEASE H"/>
    <property type="match status" value="1"/>
</dbReference>
<dbReference type="InterPro" id="IPR012337">
    <property type="entry name" value="RNaseH-like_sf"/>
</dbReference>